<dbReference type="Proteomes" id="UP000286097">
    <property type="component" value="Unassembled WGS sequence"/>
</dbReference>
<comment type="caution">
    <text evidence="5">The sequence shown here is derived from an EMBL/GenBank/DDBJ whole genome shotgun (WGS) entry which is preliminary data.</text>
</comment>
<accession>A0A3M6VVP7</accession>
<proteinExistence type="predicted"/>
<dbReference type="VEuPathDB" id="FungiDB:DD237_006235"/>
<protein>
    <recommendedName>
        <fullName evidence="4">Crinkler effector protein N-terminal domain-containing protein</fullName>
    </recommendedName>
</protein>
<dbReference type="GO" id="GO:0043657">
    <property type="term" value="C:host cell"/>
    <property type="evidence" value="ECO:0007669"/>
    <property type="project" value="UniProtKB-SubCell"/>
</dbReference>
<dbReference type="Pfam" id="PF20147">
    <property type="entry name" value="Crinkler"/>
    <property type="match status" value="1"/>
</dbReference>
<dbReference type="EMBL" id="QKXF01000137">
    <property type="protein sequence ID" value="RQM15939.1"/>
    <property type="molecule type" value="Genomic_DNA"/>
</dbReference>
<keyword evidence="3" id="KW-0964">Secreted</keyword>
<evidence type="ECO:0000313" key="7">
    <source>
        <dbReference type="Proteomes" id="UP000282087"/>
    </source>
</evidence>
<evidence type="ECO:0000256" key="3">
    <source>
        <dbReference type="ARBA" id="ARBA00022525"/>
    </source>
</evidence>
<sequence>MVVQAQLIMLRLECLLSTESENVRVVTVEISPNERISVLQDRLREELDAMEFQAKPDTTMILYHVQKQRLTYRQDPTTKLDVLFLDGVKASASDASSTAVLQNATQLVPWTIISWYLQDQQFTFPDAVDIVVVWKKSDEELV</sequence>
<keyword evidence="7" id="KW-1185">Reference proteome</keyword>
<dbReference type="EMBL" id="QLLG01000001">
    <property type="protein sequence ID" value="RMX70431.1"/>
    <property type="molecule type" value="Genomic_DNA"/>
</dbReference>
<reference evidence="7 8" key="1">
    <citation type="submission" date="2018-06" db="EMBL/GenBank/DDBJ databases">
        <title>Comparative genomics of downy mildews reveals potential adaptations to biotrophy.</title>
        <authorList>
            <person name="Fletcher K."/>
            <person name="Klosterman S.J."/>
            <person name="Derevnina L."/>
            <person name="Martin F."/>
            <person name="Koike S."/>
            <person name="Reyes Chin-Wo S."/>
            <person name="Mou B."/>
            <person name="Michelmore R."/>
        </authorList>
    </citation>
    <scope>NUCLEOTIDE SEQUENCE [LARGE SCALE GENOMIC DNA]</scope>
    <source>
        <strain evidence="6 8">R13</strain>
        <strain evidence="5 7">R14</strain>
    </source>
</reference>
<evidence type="ECO:0000313" key="6">
    <source>
        <dbReference type="EMBL" id="RQM15939.1"/>
    </source>
</evidence>
<dbReference type="OrthoDB" id="93347at2759"/>
<evidence type="ECO:0000256" key="1">
    <source>
        <dbReference type="ARBA" id="ARBA00004340"/>
    </source>
</evidence>
<evidence type="ECO:0000256" key="2">
    <source>
        <dbReference type="ARBA" id="ARBA00004613"/>
    </source>
</evidence>
<feature type="domain" description="Crinkler effector protein N-terminal" evidence="4">
    <location>
        <begin position="10"/>
        <end position="133"/>
    </location>
</feature>
<evidence type="ECO:0000313" key="8">
    <source>
        <dbReference type="Proteomes" id="UP000286097"/>
    </source>
</evidence>
<comment type="subcellular location">
    <subcellularLocation>
        <location evidence="1">Host cell</location>
    </subcellularLocation>
    <subcellularLocation>
        <location evidence="2">Secreted</location>
    </subcellularLocation>
</comment>
<evidence type="ECO:0000313" key="5">
    <source>
        <dbReference type="EMBL" id="RMX70431.1"/>
    </source>
</evidence>
<dbReference type="GO" id="GO:0005576">
    <property type="term" value="C:extracellular region"/>
    <property type="evidence" value="ECO:0007669"/>
    <property type="project" value="UniProtKB-SubCell"/>
</dbReference>
<evidence type="ECO:0000259" key="4">
    <source>
        <dbReference type="Pfam" id="PF20147"/>
    </source>
</evidence>
<dbReference type="AlphaFoldDB" id="A0A3M6VVP7"/>
<organism evidence="5 7">
    <name type="scientific">Peronospora effusa</name>
    <dbReference type="NCBI Taxonomy" id="542832"/>
    <lineage>
        <taxon>Eukaryota</taxon>
        <taxon>Sar</taxon>
        <taxon>Stramenopiles</taxon>
        <taxon>Oomycota</taxon>
        <taxon>Peronosporomycetes</taxon>
        <taxon>Peronosporales</taxon>
        <taxon>Peronosporaceae</taxon>
        <taxon>Peronospora</taxon>
    </lineage>
</organism>
<name>A0A3M6VVP7_9STRA</name>
<dbReference type="InterPro" id="IPR045379">
    <property type="entry name" value="Crinkler_N"/>
</dbReference>
<dbReference type="Proteomes" id="UP000282087">
    <property type="component" value="Unassembled WGS sequence"/>
</dbReference>
<gene>
    <name evidence="6" type="ORF">DD237_006235</name>
    <name evidence="5" type="ORF">DD238_000371</name>
</gene>